<dbReference type="PRINTS" id="PR00081">
    <property type="entry name" value="GDHRDH"/>
</dbReference>
<reference evidence="2" key="1">
    <citation type="submission" date="2020-08" db="EMBL/GenBank/DDBJ databases">
        <title>Spodoptera exigua strain:BAW_Kor-Di-RS1 Genome sequencing and assembly.</title>
        <authorList>
            <person name="Kim J."/>
            <person name="Nam H.Y."/>
            <person name="Kwon M."/>
            <person name="Choi J.H."/>
            <person name="Cho S.R."/>
            <person name="Kim G.-H."/>
        </authorList>
    </citation>
    <scope>NUCLEOTIDE SEQUENCE</scope>
    <source>
        <strain evidence="2">BAW_Kor-Di-RS1</strain>
        <tissue evidence="2">Whole-body</tissue>
    </source>
</reference>
<name>A0A835GL33_SPOEX</name>
<dbReference type="AlphaFoldDB" id="A0A835GL33"/>
<dbReference type="FunFam" id="3.40.50.720:FF:000084">
    <property type="entry name" value="Short-chain dehydrogenase reductase"/>
    <property type="match status" value="1"/>
</dbReference>
<dbReference type="SMART" id="SM00822">
    <property type="entry name" value="PKS_KR"/>
    <property type="match status" value="1"/>
</dbReference>
<dbReference type="Pfam" id="PF00106">
    <property type="entry name" value="adh_short"/>
    <property type="match status" value="1"/>
</dbReference>
<accession>A0A835GL33</accession>
<evidence type="ECO:0000313" key="3">
    <source>
        <dbReference type="Proteomes" id="UP000648187"/>
    </source>
</evidence>
<feature type="non-terminal residue" evidence="2">
    <location>
        <position position="1"/>
    </location>
</feature>
<keyword evidence="3" id="KW-1185">Reference proteome</keyword>
<organism evidence="2 3">
    <name type="scientific">Spodoptera exigua</name>
    <name type="common">Beet armyworm</name>
    <name type="synonym">Noctua fulgens</name>
    <dbReference type="NCBI Taxonomy" id="7107"/>
    <lineage>
        <taxon>Eukaryota</taxon>
        <taxon>Metazoa</taxon>
        <taxon>Ecdysozoa</taxon>
        <taxon>Arthropoda</taxon>
        <taxon>Hexapoda</taxon>
        <taxon>Insecta</taxon>
        <taxon>Pterygota</taxon>
        <taxon>Neoptera</taxon>
        <taxon>Endopterygota</taxon>
        <taxon>Lepidoptera</taxon>
        <taxon>Glossata</taxon>
        <taxon>Ditrysia</taxon>
        <taxon>Noctuoidea</taxon>
        <taxon>Noctuidae</taxon>
        <taxon>Amphipyrinae</taxon>
        <taxon>Spodoptera</taxon>
    </lineage>
</organism>
<comment type="caution">
    <text evidence="2">The sequence shown here is derived from an EMBL/GenBank/DDBJ whole genome shotgun (WGS) entry which is preliminary data.</text>
</comment>
<dbReference type="PANTHER" id="PTHR43975:SF2">
    <property type="entry name" value="EG:BACR7A4.14 PROTEIN-RELATED"/>
    <property type="match status" value="1"/>
</dbReference>
<dbReference type="InterPro" id="IPR057326">
    <property type="entry name" value="KR_dom"/>
</dbReference>
<dbReference type="Gene3D" id="3.40.50.720">
    <property type="entry name" value="NAD(P)-binding Rossmann-like Domain"/>
    <property type="match status" value="1"/>
</dbReference>
<sequence>YLHTLSEPLLYLLLKQFVAVDARDTTSMDFTDKVVLITGASAGIGESTALLFAKLGAKLSLVGRNQANLQAVADECEKQKGLKPLAIVADLGTDEGVEKTAKDTLDHFGRLDVLVNNAAVGARTTIQLANMETFDRVFNVNIRGVYNLTRLLVPALIESKGNIVNVSSIMATMVTTGNLPYSLSKLYLSSFNLCSHYVLYRQAALDHFSRLIAYELAPKGVRVNVVSPGITVSTFVQRLTGYTDEEYRAWLKTAEATIPMGTATTGEDCAYMIAHLACDKLSRVVSGAVVPVDGALQFAGSGNSEILKEQIK</sequence>
<evidence type="ECO:0000259" key="1">
    <source>
        <dbReference type="SMART" id="SM00822"/>
    </source>
</evidence>
<proteinExistence type="predicted"/>
<dbReference type="InterPro" id="IPR036291">
    <property type="entry name" value="NAD(P)-bd_dom_sf"/>
</dbReference>
<evidence type="ECO:0000313" key="2">
    <source>
        <dbReference type="EMBL" id="KAF9418383.1"/>
    </source>
</evidence>
<dbReference type="InterPro" id="IPR002347">
    <property type="entry name" value="SDR_fam"/>
</dbReference>
<dbReference type="EMBL" id="JACKWZ010000056">
    <property type="protein sequence ID" value="KAF9418383.1"/>
    <property type="molecule type" value="Genomic_DNA"/>
</dbReference>
<protein>
    <recommendedName>
        <fullName evidence="1">Ketoreductase domain-containing protein</fullName>
    </recommendedName>
</protein>
<dbReference type="PANTHER" id="PTHR43975">
    <property type="entry name" value="ZGC:101858"/>
    <property type="match status" value="1"/>
</dbReference>
<feature type="domain" description="Ketoreductase" evidence="1">
    <location>
        <begin position="33"/>
        <end position="217"/>
    </location>
</feature>
<gene>
    <name evidence="2" type="ORF">HW555_004813</name>
</gene>
<dbReference type="Proteomes" id="UP000648187">
    <property type="component" value="Unassembled WGS sequence"/>
</dbReference>
<dbReference type="SUPFAM" id="SSF51735">
    <property type="entry name" value="NAD(P)-binding Rossmann-fold domains"/>
    <property type="match status" value="1"/>
</dbReference>